<dbReference type="Gene3D" id="3.30.420.40">
    <property type="match status" value="1"/>
</dbReference>
<feature type="domain" description="Hydantoinase A/oxoprolinase" evidence="1">
    <location>
        <begin position="196"/>
        <end position="480"/>
    </location>
</feature>
<dbReference type="PANTHER" id="PTHR11365">
    <property type="entry name" value="5-OXOPROLINASE RELATED"/>
    <property type="match status" value="1"/>
</dbReference>
<gene>
    <name evidence="3" type="ORF">AVDCRST_MAG67-1725</name>
</gene>
<name>A0A6J4SNA2_9ACTN</name>
<evidence type="ECO:0000259" key="1">
    <source>
        <dbReference type="Pfam" id="PF01968"/>
    </source>
</evidence>
<accession>A0A6J4SNA2</accession>
<dbReference type="InterPro" id="IPR008040">
    <property type="entry name" value="Hydant_A_N"/>
</dbReference>
<proteinExistence type="predicted"/>
<dbReference type="PANTHER" id="PTHR11365:SF23">
    <property type="entry name" value="HYPOTHETICAL 5-OXOPROLINASE (EUROFUNG)-RELATED"/>
    <property type="match status" value="1"/>
</dbReference>
<dbReference type="EC" id="3.5.2.14" evidence="3"/>
<evidence type="ECO:0000313" key="3">
    <source>
        <dbReference type="EMBL" id="CAA9499013.1"/>
    </source>
</evidence>
<dbReference type="GO" id="GO:0006749">
    <property type="term" value="P:glutathione metabolic process"/>
    <property type="evidence" value="ECO:0007669"/>
    <property type="project" value="TreeGrafter"/>
</dbReference>
<dbReference type="InterPro" id="IPR002821">
    <property type="entry name" value="Hydantoinase_A"/>
</dbReference>
<protein>
    <submittedName>
        <fullName evidence="3">N-methylhydantoinase A</fullName>
        <ecNumber evidence="3">3.5.2.14</ecNumber>
    </submittedName>
</protein>
<evidence type="ECO:0000259" key="2">
    <source>
        <dbReference type="Pfam" id="PF05378"/>
    </source>
</evidence>
<dbReference type="GO" id="GO:0017168">
    <property type="term" value="F:5-oxoprolinase (ATP-hydrolyzing) activity"/>
    <property type="evidence" value="ECO:0007669"/>
    <property type="project" value="TreeGrafter"/>
</dbReference>
<dbReference type="AlphaFoldDB" id="A0A6J4SNA2"/>
<dbReference type="SUPFAM" id="SSF53067">
    <property type="entry name" value="Actin-like ATPase domain"/>
    <property type="match status" value="1"/>
</dbReference>
<dbReference type="InterPro" id="IPR045079">
    <property type="entry name" value="Oxoprolinase-like"/>
</dbReference>
<organism evidence="3">
    <name type="scientific">uncultured Solirubrobacteraceae bacterium</name>
    <dbReference type="NCBI Taxonomy" id="1162706"/>
    <lineage>
        <taxon>Bacteria</taxon>
        <taxon>Bacillati</taxon>
        <taxon>Actinomycetota</taxon>
        <taxon>Thermoleophilia</taxon>
        <taxon>Solirubrobacterales</taxon>
        <taxon>Solirubrobacteraceae</taxon>
        <taxon>environmental samples</taxon>
    </lineage>
</organism>
<dbReference type="EMBL" id="CADCVQ010000077">
    <property type="protein sequence ID" value="CAA9499013.1"/>
    <property type="molecule type" value="Genomic_DNA"/>
</dbReference>
<dbReference type="Pfam" id="PF01968">
    <property type="entry name" value="Hydantoinase_A"/>
    <property type="match status" value="1"/>
</dbReference>
<dbReference type="Pfam" id="PF05378">
    <property type="entry name" value="Hydant_A_N"/>
    <property type="match status" value="1"/>
</dbReference>
<feature type="domain" description="Hydantoinase/oxoprolinase N-terminal" evidence="2">
    <location>
        <begin position="3"/>
        <end position="172"/>
    </location>
</feature>
<sequence length="665" mass="67964">MLLGVDVGGTFTDAVLATGGRLVAAKAPTTPDDQSEGVMAAVCAALKRAAAQPQDVRGFAHGMTVATNALLEGSGARTVLVATEGFTDIVELGRQARADLYRLCAARPAPLVPPERRVAAAERCGPAGVLRALEDPDALAKQVAELEPEAVAVVLLHAYAHPEHEQAIGAALAAALPDVHVSLSHDVVGTFREYERAATTEVDAALSPLLARYLRRLLERAAGAGLPEPQIMQSSGGVAAAALAARHAAFTVLSGPAGGAAAAALVARRSGREDLVCFDMGGTSCDVCVVEGGAVRETAAREVGGRPLALAMVDIHTVGAGGGSVAWRDPGGALRVGPRSAGAVPGPACYGRGGDEATVTDANLLLGRLGTEAALAGGIVLNRAAARHAVGALARTLGLDTIACAEGIIRVANAEMVRALRVMTVEQGIDPRRFALLAFGGAGPLHAAAIADELGMTTILCPRASGVLSALGLAAAERRATEQRTVLLTDGGLTDDALAHARDALAGAARSTLGGGDAAAVDVAYDVRYRGQSHDLTLRELHRPSVEHVRAAFEALHDERYGYRDPETPVEVVTVRATARLPGPELDVAGGGGEGTQRARRGVVFDGEEHDSVVLRGDPTVGDEIPGPAICELPEATLAVPPGWSGVVDDAGTIVLQRAGRRDGA</sequence>
<dbReference type="InterPro" id="IPR043129">
    <property type="entry name" value="ATPase_NBD"/>
</dbReference>
<reference evidence="3" key="1">
    <citation type="submission" date="2020-02" db="EMBL/GenBank/DDBJ databases">
        <authorList>
            <person name="Meier V. D."/>
        </authorList>
    </citation>
    <scope>NUCLEOTIDE SEQUENCE</scope>
    <source>
        <strain evidence="3">AVDCRST_MAG67</strain>
    </source>
</reference>
<dbReference type="GO" id="GO:0047423">
    <property type="term" value="F:N-methylhydantoinase (ATP-hydrolyzing) activity"/>
    <property type="evidence" value="ECO:0007669"/>
    <property type="project" value="UniProtKB-EC"/>
</dbReference>
<keyword evidence="3" id="KW-0378">Hydrolase</keyword>
<dbReference type="GO" id="GO:0005829">
    <property type="term" value="C:cytosol"/>
    <property type="evidence" value="ECO:0007669"/>
    <property type="project" value="TreeGrafter"/>
</dbReference>